<comment type="caution">
    <text evidence="1">The sequence shown here is derived from an EMBL/GenBank/DDBJ whole genome shotgun (WGS) entry which is preliminary data.</text>
</comment>
<dbReference type="PROSITE" id="PS51257">
    <property type="entry name" value="PROKAR_LIPOPROTEIN"/>
    <property type="match status" value="1"/>
</dbReference>
<sequence>MRIHKRVPFILTYCFLFTSLLSSCYKKDVQVGDELAESHTRIITIDTVSVLLSDYVLDSFTTNNNNFALIGNFFDTYTGKTVAGTVIQPGLPTISEDVATLMPKSAVFDSLVLYMRPSGYYYGDTTKPFAIQVNELADQPQYSTLTYTFNTTNVSLKPDPALATFSQVIRPTPRDTVRIVFPKAIGQAWYDMIRNKDTRFASETNFLDFFKGIYIQPANNTGAAVYGFNLADSSVRLRMHFHQTLPAKTDKFLDFIITRTGNQYNRIITDRTGTMLEPVTKGQHDFYPTVANPFAITQGGTGVYLKARFPSLRDILKVDDVVRLMDARLILKPVKGTYTYFGNSLPKTLYPVTTDATNNTGSALLDTTGQGIQLRAPSIDFIYGASTNYTFNITSYINSLLNTPGSQENGLFIIQDLAPVAKEINRGVIGSRQNTLYETQLILNILTID</sequence>
<protein>
    <recommendedName>
        <fullName evidence="3">DUF4270 domain-containing protein</fullName>
    </recommendedName>
</protein>
<dbReference type="EMBL" id="LWBO01000044">
    <property type="protein sequence ID" value="OQP42605.1"/>
    <property type="molecule type" value="Genomic_DNA"/>
</dbReference>
<dbReference type="Proteomes" id="UP000192277">
    <property type="component" value="Unassembled WGS sequence"/>
</dbReference>
<dbReference type="InterPro" id="IPR025366">
    <property type="entry name" value="DUF4270"/>
</dbReference>
<evidence type="ECO:0000313" key="2">
    <source>
        <dbReference type="Proteomes" id="UP000192277"/>
    </source>
</evidence>
<dbReference type="RefSeq" id="WP_014220909.1">
    <property type="nucleotide sequence ID" value="NZ_LWBO01000044.1"/>
</dbReference>
<evidence type="ECO:0008006" key="3">
    <source>
        <dbReference type="Google" id="ProtNLM"/>
    </source>
</evidence>
<accession>A0ABX3NQ88</accession>
<name>A0ABX3NQ88_9BACT</name>
<gene>
    <name evidence="1" type="ORF">A4D02_13650</name>
</gene>
<proteinExistence type="predicted"/>
<organism evidence="1 2">
    <name type="scientific">Niastella koreensis</name>
    <dbReference type="NCBI Taxonomy" id="354356"/>
    <lineage>
        <taxon>Bacteria</taxon>
        <taxon>Pseudomonadati</taxon>
        <taxon>Bacteroidota</taxon>
        <taxon>Chitinophagia</taxon>
        <taxon>Chitinophagales</taxon>
        <taxon>Chitinophagaceae</taxon>
        <taxon>Niastella</taxon>
    </lineage>
</organism>
<keyword evidence="2" id="KW-1185">Reference proteome</keyword>
<evidence type="ECO:0000313" key="1">
    <source>
        <dbReference type="EMBL" id="OQP42605.1"/>
    </source>
</evidence>
<reference evidence="1 2" key="1">
    <citation type="submission" date="2016-04" db="EMBL/GenBank/DDBJ databases">
        <authorList>
            <person name="Chen L."/>
            <person name="Zhuang W."/>
            <person name="Wang G."/>
        </authorList>
    </citation>
    <scope>NUCLEOTIDE SEQUENCE [LARGE SCALE GENOMIC DNA]</scope>
    <source>
        <strain evidence="2">GR20</strain>
    </source>
</reference>
<dbReference type="Pfam" id="PF14092">
    <property type="entry name" value="DUF4270"/>
    <property type="match status" value="1"/>
</dbReference>